<dbReference type="Proteomes" id="UP000649753">
    <property type="component" value="Unassembled WGS sequence"/>
</dbReference>
<evidence type="ECO:0000313" key="1">
    <source>
        <dbReference type="EMBL" id="MBE1488504.1"/>
    </source>
</evidence>
<accession>A0A927R6J4</accession>
<organism evidence="1 2">
    <name type="scientific">Plantactinospora soyae</name>
    <dbReference type="NCBI Taxonomy" id="1544732"/>
    <lineage>
        <taxon>Bacteria</taxon>
        <taxon>Bacillati</taxon>
        <taxon>Actinomycetota</taxon>
        <taxon>Actinomycetes</taxon>
        <taxon>Micromonosporales</taxon>
        <taxon>Micromonosporaceae</taxon>
        <taxon>Plantactinospora</taxon>
    </lineage>
</organism>
<protein>
    <submittedName>
        <fullName evidence="1">Uncharacterized protein</fullName>
    </submittedName>
</protein>
<name>A0A927R6J4_9ACTN</name>
<keyword evidence="2" id="KW-1185">Reference proteome</keyword>
<dbReference type="AlphaFoldDB" id="A0A927R6J4"/>
<dbReference type="EMBL" id="JADBEB010000001">
    <property type="protein sequence ID" value="MBE1488504.1"/>
    <property type="molecule type" value="Genomic_DNA"/>
</dbReference>
<gene>
    <name evidence="1" type="ORF">H4W31_004142</name>
</gene>
<evidence type="ECO:0000313" key="2">
    <source>
        <dbReference type="Proteomes" id="UP000649753"/>
    </source>
</evidence>
<reference evidence="1" key="1">
    <citation type="submission" date="2020-10" db="EMBL/GenBank/DDBJ databases">
        <title>Sequencing the genomes of 1000 actinobacteria strains.</title>
        <authorList>
            <person name="Klenk H.-P."/>
        </authorList>
    </citation>
    <scope>NUCLEOTIDE SEQUENCE</scope>
    <source>
        <strain evidence="1">DSM 46832</strain>
    </source>
</reference>
<sequence length="46" mass="5129">MRNGLFRRPYPENAAGFLDYVAAISHWSDYTADMIVAPDDGQEPAV</sequence>
<proteinExistence type="predicted"/>
<comment type="caution">
    <text evidence="1">The sequence shown here is derived from an EMBL/GenBank/DDBJ whole genome shotgun (WGS) entry which is preliminary data.</text>
</comment>